<reference evidence="1 2" key="1">
    <citation type="submission" date="2024-02" db="EMBL/GenBank/DDBJ databases">
        <authorList>
            <person name="Chen Y."/>
            <person name="Shah S."/>
            <person name="Dougan E. K."/>
            <person name="Thang M."/>
            <person name="Chan C."/>
        </authorList>
    </citation>
    <scope>NUCLEOTIDE SEQUENCE [LARGE SCALE GENOMIC DNA]</scope>
</reference>
<accession>A0ABP0J8C3</accession>
<comment type="caution">
    <text evidence="1">The sequence shown here is derived from an EMBL/GenBank/DDBJ whole genome shotgun (WGS) entry which is preliminary data.</text>
</comment>
<keyword evidence="2" id="KW-1185">Reference proteome</keyword>
<dbReference type="Proteomes" id="UP001642464">
    <property type="component" value="Unassembled WGS sequence"/>
</dbReference>
<evidence type="ECO:0000313" key="1">
    <source>
        <dbReference type="EMBL" id="CAK9010434.1"/>
    </source>
</evidence>
<proteinExistence type="predicted"/>
<sequence length="1124" mass="121115">MNRPFISGLSKHSNSWRISISDPLWYASEAISAGLPSYDMTEPAAIDFRVSSQRSTDPHSLVGPEKANVTLRFTLPEAQPAGTELWILAPADSFRFTRPCRIGRPDQLDWVPDARASQTEQVFTGSCAPSCVFLAPETCDVGPETVAKVVMGLELEATISYCFAIECLSPEQSGLGLWTLEFRSSRGELQESTGPVLGPQAGAMGLPTAALGHEFVVSPSTQSRAAIVVTLTFTFSLPLPYGGSVTIIPPAIAGQLAYHASTNAADVDADSVPLAKEMDLGRIGVPFFDFSSSCSIFQNMTPLPYPWSCSNSMRAMALSSEGWRAFQRYSFVLREVPAGAVTGAMRLHQDSLLPAFTLLAIASTTETTALGAERSAVLAMGKAPGWLLATELRVQDLSMEQPLLNTWGFSKLYLVVRLLSPLSERQARLVVRSPPWFRTAWDSSSAAQSRPQGAGNGPDCQPNLDDLPACYSMQCYVNVLKTGQNIAMPHCGEPAGCCYGLGTAGAASYVQLLPTSTSTPLLPGTRLEVTFLEVQTSTAWTADGPTAWTLATEVLEGHTYEVVDEAQQDSPELFEGVRRAVVEPTYSFLSYDRELVVLLFELETALPREGALLTFLAPPGFVFQSGPLEWSTSVARLTYMRAWSKSGLPESQALQGNGNIAAHALPAGTLVNLHGPRLDLEIPATIGGGSLLEPLAPYSFPAYVDCPDLLQGRDDSFWLLRTFILLDGVARPVHWGRLSGFVLQGSIPQLQVDANLKPCFRFLGHRLTFMLSQDLPRAAPPPPGAAQCRSCASMLLVIPPVGYVFPENCEAAQEARAAMDISRPTSTLPPPFECQGVTMGAYSNASLILLEAEESFRTGMLLKDQEYEVWLRVRNPLFNPDGAENKWRFMTRWAESASSYVTLHEADLPGFSLTGMEGNLVPESVNPGVFHLLNITVVPRNVSLGSSAPMRLRALFLVAPRGTELTCAGFLPGTLGGGEGPGGWEAPFERLTCMTQDYLPSAGPCADPGVPVPSGLWSMCLSAPRRPVWASPGSLQHPPCDGDVASCTVHAPLSLGNGTKAFVGQPLWFGIFVTNPYYMPFDNTWLLAVLGDRGEAEEELSDLEGAKLLDLAGLDGYQLLKGVG</sequence>
<evidence type="ECO:0000313" key="2">
    <source>
        <dbReference type="Proteomes" id="UP001642464"/>
    </source>
</evidence>
<dbReference type="EMBL" id="CAXAMM010006269">
    <property type="protein sequence ID" value="CAK9010434.1"/>
    <property type="molecule type" value="Genomic_DNA"/>
</dbReference>
<gene>
    <name evidence="1" type="ORF">SCF082_LOCUS10673</name>
</gene>
<name>A0ABP0J8C3_9DINO</name>
<protein>
    <submittedName>
        <fullName evidence="1">Uncharacterized protein</fullName>
    </submittedName>
</protein>
<organism evidence="1 2">
    <name type="scientific">Durusdinium trenchii</name>
    <dbReference type="NCBI Taxonomy" id="1381693"/>
    <lineage>
        <taxon>Eukaryota</taxon>
        <taxon>Sar</taxon>
        <taxon>Alveolata</taxon>
        <taxon>Dinophyceae</taxon>
        <taxon>Suessiales</taxon>
        <taxon>Symbiodiniaceae</taxon>
        <taxon>Durusdinium</taxon>
    </lineage>
</organism>